<name>A0A518CM57_9PLAN</name>
<keyword evidence="3" id="KW-1185">Reference proteome</keyword>
<dbReference type="PANTHER" id="PTHR33525:SF3">
    <property type="entry name" value="RIBONUCLEASE Y"/>
    <property type="match status" value="1"/>
</dbReference>
<dbReference type="Gene3D" id="1.10.3210.10">
    <property type="entry name" value="Hypothetical protein af1432"/>
    <property type="match status" value="1"/>
</dbReference>
<dbReference type="Proteomes" id="UP000317178">
    <property type="component" value="Chromosome"/>
</dbReference>
<reference evidence="2 3" key="1">
    <citation type="submission" date="2019-02" db="EMBL/GenBank/DDBJ databases">
        <title>Deep-cultivation of Planctomycetes and their phenomic and genomic characterization uncovers novel biology.</title>
        <authorList>
            <person name="Wiegand S."/>
            <person name="Jogler M."/>
            <person name="Boedeker C."/>
            <person name="Pinto D."/>
            <person name="Vollmers J."/>
            <person name="Rivas-Marin E."/>
            <person name="Kohn T."/>
            <person name="Peeters S.H."/>
            <person name="Heuer A."/>
            <person name="Rast P."/>
            <person name="Oberbeckmann S."/>
            <person name="Bunk B."/>
            <person name="Jeske O."/>
            <person name="Meyerdierks A."/>
            <person name="Storesund J.E."/>
            <person name="Kallscheuer N."/>
            <person name="Luecker S."/>
            <person name="Lage O.M."/>
            <person name="Pohl T."/>
            <person name="Merkel B.J."/>
            <person name="Hornburger P."/>
            <person name="Mueller R.-W."/>
            <person name="Bruemmer F."/>
            <person name="Labrenz M."/>
            <person name="Spormann A.M."/>
            <person name="Op den Camp H."/>
            <person name="Overmann J."/>
            <person name="Amann R."/>
            <person name="Jetten M.S.M."/>
            <person name="Mascher T."/>
            <person name="Medema M.H."/>
            <person name="Devos D.P."/>
            <person name="Kaster A.-K."/>
            <person name="Ovreas L."/>
            <person name="Rohde M."/>
            <person name="Galperin M.Y."/>
            <person name="Jogler C."/>
        </authorList>
    </citation>
    <scope>NUCLEOTIDE SEQUENCE [LARGE SCALE GENOMIC DNA]</scope>
    <source>
        <strain evidence="2 3">Pla110</strain>
    </source>
</reference>
<feature type="domain" description="HDOD" evidence="1">
    <location>
        <begin position="31"/>
        <end position="225"/>
    </location>
</feature>
<dbReference type="EMBL" id="CP036281">
    <property type="protein sequence ID" value="QDU80302.1"/>
    <property type="molecule type" value="Genomic_DNA"/>
</dbReference>
<dbReference type="KEGG" id="plon:Pla110_20290"/>
<proteinExistence type="predicted"/>
<dbReference type="InterPro" id="IPR013976">
    <property type="entry name" value="HDOD"/>
</dbReference>
<evidence type="ECO:0000313" key="3">
    <source>
        <dbReference type="Proteomes" id="UP000317178"/>
    </source>
</evidence>
<evidence type="ECO:0000259" key="1">
    <source>
        <dbReference type="PROSITE" id="PS51833"/>
    </source>
</evidence>
<organism evidence="2 3">
    <name type="scientific">Polystyrenella longa</name>
    <dbReference type="NCBI Taxonomy" id="2528007"/>
    <lineage>
        <taxon>Bacteria</taxon>
        <taxon>Pseudomonadati</taxon>
        <taxon>Planctomycetota</taxon>
        <taxon>Planctomycetia</taxon>
        <taxon>Planctomycetales</taxon>
        <taxon>Planctomycetaceae</taxon>
        <taxon>Polystyrenella</taxon>
    </lineage>
</organism>
<protein>
    <submittedName>
        <fullName evidence="2">HDOD domain protein</fullName>
    </submittedName>
</protein>
<dbReference type="SUPFAM" id="SSF109604">
    <property type="entry name" value="HD-domain/PDEase-like"/>
    <property type="match status" value="1"/>
</dbReference>
<dbReference type="PROSITE" id="PS51833">
    <property type="entry name" value="HDOD"/>
    <property type="match status" value="1"/>
</dbReference>
<dbReference type="AlphaFoldDB" id="A0A518CM57"/>
<sequence length="314" mass="35251">MSDSSTVNWAAILERELGNSTMESLPPTISLPALPHAVTEYIEESKDPNVSPKKLGQIIETDTGLATEMLRYVNSSALGLRHKARNVQQAISLLGQRQCMTFVITTGMQAAVKAKKSKLLNQVEFWNACLQKAVFAREVAKLLNTDIDLAFAGGMISDYLLPVLTNDLYDDYVNYLDCRDDMPASICEFEQEKFGWTHSYAGANLAHRWNLPEDLVCCILLHHRGLRMMADPELNRTAATAVAISALLPCQLRQNMRGLEMLYMLDQKWPAFNLPHLVEEVDRHIAEMNLTVKNAFPLSRRCKPILDKYAAPAQ</sequence>
<dbReference type="RefSeq" id="WP_144995582.1">
    <property type="nucleotide sequence ID" value="NZ_CP036281.1"/>
</dbReference>
<dbReference type="InterPro" id="IPR052340">
    <property type="entry name" value="RNase_Y/CdgJ"/>
</dbReference>
<gene>
    <name evidence="2" type="ORF">Pla110_20290</name>
</gene>
<evidence type="ECO:0000313" key="2">
    <source>
        <dbReference type="EMBL" id="QDU80302.1"/>
    </source>
</evidence>
<dbReference type="OrthoDB" id="9784953at2"/>
<dbReference type="Pfam" id="PF08668">
    <property type="entry name" value="HDOD"/>
    <property type="match status" value="1"/>
</dbReference>
<dbReference type="PANTHER" id="PTHR33525">
    <property type="match status" value="1"/>
</dbReference>
<accession>A0A518CM57</accession>